<sequence length="371" mass="42540">MDVKTAFLNGDLEEDVYMDQPMGFINKGKEHMVCKLKKSIYGLKQASRQWYLKFNDTIMSFGFKENIVDRCIYLKVSGSKFIFLVLYVDDILLATNDLGLLTETKKFLSRNFEMKDMGEASYVIGIEIFRDRSQGLLGLSQKAYINKILERFRMDKCSASPVPIQKGDKFSLMQCPKNDLERKQMEEIPYASIVGSLMYTQTCTRPDISFAVGMLGRYQSNPDIDHWKAAKKVMRYLQGTKEHMLTYRRSDHLEVIGYSDSDFAGCVDTRKSTFDYLFMLAGGAISWKSAKQSVIAASTMEAEFVACFEAMVQAKWLRNFISRLGVVDSIAKPLKIYCDNSATVFFSRNDKYSKGAKHMELKYFTVEILCR</sequence>
<organism evidence="2 3">
    <name type="scientific">Cajanus cajan</name>
    <name type="common">Pigeon pea</name>
    <name type="synonym">Cajanus indicus</name>
    <dbReference type="NCBI Taxonomy" id="3821"/>
    <lineage>
        <taxon>Eukaryota</taxon>
        <taxon>Viridiplantae</taxon>
        <taxon>Streptophyta</taxon>
        <taxon>Embryophyta</taxon>
        <taxon>Tracheophyta</taxon>
        <taxon>Spermatophyta</taxon>
        <taxon>Magnoliopsida</taxon>
        <taxon>eudicotyledons</taxon>
        <taxon>Gunneridae</taxon>
        <taxon>Pentapetalae</taxon>
        <taxon>rosids</taxon>
        <taxon>fabids</taxon>
        <taxon>Fabales</taxon>
        <taxon>Fabaceae</taxon>
        <taxon>Papilionoideae</taxon>
        <taxon>50 kb inversion clade</taxon>
        <taxon>NPAAA clade</taxon>
        <taxon>indigoferoid/millettioid clade</taxon>
        <taxon>Phaseoleae</taxon>
        <taxon>Cajanus</taxon>
    </lineage>
</organism>
<dbReference type="Pfam" id="PF07727">
    <property type="entry name" value="RVT_2"/>
    <property type="match status" value="1"/>
</dbReference>
<dbReference type="InterPro" id="IPR013103">
    <property type="entry name" value="RVT_2"/>
</dbReference>
<evidence type="ECO:0000313" key="2">
    <source>
        <dbReference type="EMBL" id="KYP64910.1"/>
    </source>
</evidence>
<dbReference type="Proteomes" id="UP000075243">
    <property type="component" value="Chromosome 7"/>
</dbReference>
<reference evidence="2 3" key="1">
    <citation type="journal article" date="2012" name="Nat. Biotechnol.">
        <title>Draft genome sequence of pigeonpea (Cajanus cajan), an orphan legume crop of resource-poor farmers.</title>
        <authorList>
            <person name="Varshney R.K."/>
            <person name="Chen W."/>
            <person name="Li Y."/>
            <person name="Bharti A.K."/>
            <person name="Saxena R.K."/>
            <person name="Schlueter J.A."/>
            <person name="Donoghue M.T."/>
            <person name="Azam S."/>
            <person name="Fan G."/>
            <person name="Whaley A.M."/>
            <person name="Farmer A.D."/>
            <person name="Sheridan J."/>
            <person name="Iwata A."/>
            <person name="Tuteja R."/>
            <person name="Penmetsa R.V."/>
            <person name="Wu W."/>
            <person name="Upadhyaya H.D."/>
            <person name="Yang S.P."/>
            <person name="Shah T."/>
            <person name="Saxena K.B."/>
            <person name="Michael T."/>
            <person name="McCombie W.R."/>
            <person name="Yang B."/>
            <person name="Zhang G."/>
            <person name="Yang H."/>
            <person name="Wang J."/>
            <person name="Spillane C."/>
            <person name="Cook D.R."/>
            <person name="May G.D."/>
            <person name="Xu X."/>
            <person name="Jackson S.A."/>
        </authorList>
    </citation>
    <scope>NUCLEOTIDE SEQUENCE [LARGE SCALE GENOMIC DNA]</scope>
    <source>
        <strain evidence="3">cv. Asha</strain>
    </source>
</reference>
<dbReference type="AlphaFoldDB" id="A0A151TCW7"/>
<dbReference type="CDD" id="cd09272">
    <property type="entry name" value="RNase_HI_RT_Ty1"/>
    <property type="match status" value="1"/>
</dbReference>
<evidence type="ECO:0000259" key="1">
    <source>
        <dbReference type="Pfam" id="PF07727"/>
    </source>
</evidence>
<dbReference type="Gramene" id="C.cajan_18971.t">
    <property type="protein sequence ID" value="C.cajan_18971.t.cds1"/>
    <property type="gene ID" value="C.cajan_18971"/>
</dbReference>
<dbReference type="PANTHER" id="PTHR11439">
    <property type="entry name" value="GAG-POL-RELATED RETROTRANSPOSON"/>
    <property type="match status" value="1"/>
</dbReference>
<proteinExistence type="predicted"/>
<evidence type="ECO:0000313" key="3">
    <source>
        <dbReference type="Proteomes" id="UP000075243"/>
    </source>
</evidence>
<dbReference type="InterPro" id="IPR043502">
    <property type="entry name" value="DNA/RNA_pol_sf"/>
</dbReference>
<dbReference type="SUPFAM" id="SSF56672">
    <property type="entry name" value="DNA/RNA polymerases"/>
    <property type="match status" value="1"/>
</dbReference>
<name>A0A151TCW7_CAJCA</name>
<gene>
    <name evidence="2" type="ORF">KK1_019523</name>
</gene>
<accession>A0A151TCW7</accession>
<feature type="domain" description="Reverse transcriptase Ty1/copia-type" evidence="1">
    <location>
        <begin position="1"/>
        <end position="165"/>
    </location>
</feature>
<dbReference type="PANTHER" id="PTHR11439:SF467">
    <property type="entry name" value="INTEGRASE CATALYTIC DOMAIN-CONTAINING PROTEIN"/>
    <property type="match status" value="1"/>
</dbReference>
<keyword evidence="3" id="KW-1185">Reference proteome</keyword>
<dbReference type="EMBL" id="CM003609">
    <property type="protein sequence ID" value="KYP64910.1"/>
    <property type="molecule type" value="Genomic_DNA"/>
</dbReference>
<protein>
    <submittedName>
        <fullName evidence="2">Retrovirus-related Pol polyprotein from transposon TNT 1-94</fullName>
    </submittedName>
</protein>